<dbReference type="RefSeq" id="WP_169397874.1">
    <property type="nucleotide sequence ID" value="NZ_BAAAJH010000006.1"/>
</dbReference>
<accession>A0ABX1RHF6</accession>
<protein>
    <submittedName>
        <fullName evidence="1">Uncharacterized protein</fullName>
    </submittedName>
</protein>
<dbReference type="EMBL" id="JAAXKY010000079">
    <property type="protein sequence ID" value="NMH79812.1"/>
    <property type="molecule type" value="Genomic_DNA"/>
</dbReference>
<proteinExistence type="predicted"/>
<organism evidence="1 2">
    <name type="scientific">Pseudonocardia xinjiangensis</name>
    <dbReference type="NCBI Taxonomy" id="75289"/>
    <lineage>
        <taxon>Bacteria</taxon>
        <taxon>Bacillati</taxon>
        <taxon>Actinomycetota</taxon>
        <taxon>Actinomycetes</taxon>
        <taxon>Pseudonocardiales</taxon>
        <taxon>Pseudonocardiaceae</taxon>
        <taxon>Pseudonocardia</taxon>
    </lineage>
</organism>
<keyword evidence="2" id="KW-1185">Reference proteome</keyword>
<reference evidence="1 2" key="1">
    <citation type="submission" date="2020-04" db="EMBL/GenBank/DDBJ databases">
        <authorList>
            <person name="Klaysubun C."/>
            <person name="Duangmal K."/>
            <person name="Lipun K."/>
        </authorList>
    </citation>
    <scope>NUCLEOTIDE SEQUENCE [LARGE SCALE GENOMIC DNA]</scope>
    <source>
        <strain evidence="1 2">JCM 11839</strain>
    </source>
</reference>
<comment type="caution">
    <text evidence="1">The sequence shown here is derived from an EMBL/GenBank/DDBJ whole genome shotgun (WGS) entry which is preliminary data.</text>
</comment>
<dbReference type="Proteomes" id="UP001296706">
    <property type="component" value="Unassembled WGS sequence"/>
</dbReference>
<sequence length="57" mass="6348">MKADIEDPDSFRPHLVGIVRAEKPDASDRPESAWIGDYELHLSRPGSVEVTAIFRLG</sequence>
<name>A0ABX1RHF6_9PSEU</name>
<evidence type="ECO:0000313" key="2">
    <source>
        <dbReference type="Proteomes" id="UP001296706"/>
    </source>
</evidence>
<evidence type="ECO:0000313" key="1">
    <source>
        <dbReference type="EMBL" id="NMH79812.1"/>
    </source>
</evidence>
<gene>
    <name evidence="1" type="ORF">HF577_22300</name>
</gene>